<keyword evidence="3" id="KW-1185">Reference proteome</keyword>
<feature type="region of interest" description="Disordered" evidence="1">
    <location>
        <begin position="1"/>
        <end position="31"/>
    </location>
</feature>
<feature type="region of interest" description="Disordered" evidence="1">
    <location>
        <begin position="129"/>
        <end position="200"/>
    </location>
</feature>
<proteinExistence type="predicted"/>
<feature type="compositionally biased region" description="Basic residues" evidence="1">
    <location>
        <begin position="141"/>
        <end position="153"/>
    </location>
</feature>
<feature type="compositionally biased region" description="Basic and acidic residues" evidence="1">
    <location>
        <begin position="190"/>
        <end position="200"/>
    </location>
</feature>
<organism evidence="2 3">
    <name type="scientific">Pelobates cultripes</name>
    <name type="common">Western spadefoot toad</name>
    <dbReference type="NCBI Taxonomy" id="61616"/>
    <lineage>
        <taxon>Eukaryota</taxon>
        <taxon>Metazoa</taxon>
        <taxon>Chordata</taxon>
        <taxon>Craniata</taxon>
        <taxon>Vertebrata</taxon>
        <taxon>Euteleostomi</taxon>
        <taxon>Amphibia</taxon>
        <taxon>Batrachia</taxon>
        <taxon>Anura</taxon>
        <taxon>Pelobatoidea</taxon>
        <taxon>Pelobatidae</taxon>
        <taxon>Pelobates</taxon>
    </lineage>
</organism>
<evidence type="ECO:0000313" key="3">
    <source>
        <dbReference type="Proteomes" id="UP001295444"/>
    </source>
</evidence>
<dbReference type="Proteomes" id="UP001295444">
    <property type="component" value="Chromosome 03"/>
</dbReference>
<feature type="compositionally biased region" description="Basic and acidic residues" evidence="1">
    <location>
        <begin position="160"/>
        <end position="175"/>
    </location>
</feature>
<protein>
    <submittedName>
        <fullName evidence="2">Uncharacterized protein</fullName>
    </submittedName>
</protein>
<name>A0AAD1RLI7_PELCU</name>
<sequence>MQHPTDQERVTMPTGNLGVTPSGPLAPRPTLPQREEVGSVEQLNSEEFHSLLDATMAKSVTQAIFTAMGTISDNLTQSISHAIMVSGQGSGDQNPKAPNAEPAPLSGRKAPAKTHHMGTYTSKTVVTDRLRPVTDEDVGPPRKRASHRAKAVRSWKWVKANKDISDSDSDQKEVWSESEDMGLQNSEDSSPERDRSRQDG</sequence>
<evidence type="ECO:0000256" key="1">
    <source>
        <dbReference type="SAM" id="MobiDB-lite"/>
    </source>
</evidence>
<dbReference type="EMBL" id="OW240914">
    <property type="protein sequence ID" value="CAH2273962.1"/>
    <property type="molecule type" value="Genomic_DNA"/>
</dbReference>
<evidence type="ECO:0000313" key="2">
    <source>
        <dbReference type="EMBL" id="CAH2273962.1"/>
    </source>
</evidence>
<reference evidence="2" key="1">
    <citation type="submission" date="2022-03" db="EMBL/GenBank/DDBJ databases">
        <authorList>
            <person name="Alioto T."/>
            <person name="Alioto T."/>
            <person name="Gomez Garrido J."/>
        </authorList>
    </citation>
    <scope>NUCLEOTIDE SEQUENCE</scope>
</reference>
<gene>
    <name evidence="2" type="ORF">PECUL_23A032150</name>
</gene>
<dbReference type="AlphaFoldDB" id="A0AAD1RLI7"/>
<feature type="region of interest" description="Disordered" evidence="1">
    <location>
        <begin position="86"/>
        <end position="116"/>
    </location>
</feature>
<accession>A0AAD1RLI7</accession>